<dbReference type="Proteomes" id="UP000827549">
    <property type="component" value="Chromosome 5"/>
</dbReference>
<dbReference type="EMBL" id="CP086718">
    <property type="protein sequence ID" value="WOO83773.1"/>
    <property type="molecule type" value="Genomic_DNA"/>
</dbReference>
<evidence type="ECO:0000256" key="1">
    <source>
        <dbReference type="SAM" id="MobiDB-lite"/>
    </source>
</evidence>
<accession>A0AAF1BSP9</accession>
<feature type="compositionally biased region" description="Acidic residues" evidence="1">
    <location>
        <begin position="148"/>
        <end position="163"/>
    </location>
</feature>
<reference evidence="2" key="1">
    <citation type="submission" date="2023-10" db="EMBL/GenBank/DDBJ databases">
        <authorList>
            <person name="Noh H."/>
        </authorList>
    </citation>
    <scope>NUCLEOTIDE SEQUENCE</scope>
    <source>
        <strain evidence="2">DUCC4014</strain>
    </source>
</reference>
<proteinExistence type="predicted"/>
<dbReference type="GeneID" id="87810469"/>
<protein>
    <submittedName>
        <fullName evidence="2">Uncharacterized protein</fullName>
    </submittedName>
</protein>
<feature type="region of interest" description="Disordered" evidence="1">
    <location>
        <begin position="148"/>
        <end position="167"/>
    </location>
</feature>
<gene>
    <name evidence="2" type="ORF">LOC62_05G007296</name>
</gene>
<dbReference type="AlphaFoldDB" id="A0AAF1BSP9"/>
<sequence length="225" mass="25592">MDLRPRVLVLRNMTLFLCDEEKLWDWQEMDEQGSLFETEAMLEEEAIDSVERLVCVLTDVQIESSPNGHPTTVNILRLIGQSTTDVTFVFWSPHRHAEFMIGFYQEDIVGIWLQCLAGELASSQLEDCAVTFVNAGAVWWRGAEYVDDGQSEEGEGDDDADYDPDTKQRRVERWIRSEVADSSSDLNDETAARRQDSIRFLSMGEYLAEPGVLDVFDPAEIAGWL</sequence>
<keyword evidence="3" id="KW-1185">Reference proteome</keyword>
<name>A0AAF1BSP9_9TREE</name>
<dbReference type="RefSeq" id="XP_062629799.1">
    <property type="nucleotide sequence ID" value="XM_062773815.1"/>
</dbReference>
<organism evidence="2 3">
    <name type="scientific">Vanrija pseudolonga</name>
    <dbReference type="NCBI Taxonomy" id="143232"/>
    <lineage>
        <taxon>Eukaryota</taxon>
        <taxon>Fungi</taxon>
        <taxon>Dikarya</taxon>
        <taxon>Basidiomycota</taxon>
        <taxon>Agaricomycotina</taxon>
        <taxon>Tremellomycetes</taxon>
        <taxon>Trichosporonales</taxon>
        <taxon>Trichosporonaceae</taxon>
        <taxon>Vanrija</taxon>
    </lineage>
</organism>
<evidence type="ECO:0000313" key="3">
    <source>
        <dbReference type="Proteomes" id="UP000827549"/>
    </source>
</evidence>
<evidence type="ECO:0000313" key="2">
    <source>
        <dbReference type="EMBL" id="WOO83773.1"/>
    </source>
</evidence>